<proteinExistence type="predicted"/>
<accession>A0A7W3IU27</accession>
<dbReference type="EMBL" id="JACGWT010000004">
    <property type="protein sequence ID" value="MBA8795278.1"/>
    <property type="molecule type" value="Genomic_DNA"/>
</dbReference>
<sequence>MANSEDDRSSGGITEQLSGYLAMVAGLRRATRERAAGMAHELLAQAGLDDVATDAQQRVSRLTDEIVAAGRANRSMVQSLIRGEVDKALDRALATLHFARADDVADLRAAVDDLQQRVDQLDLEQSGAAGWSVADPGPVPDPAAERAETLDDDPVAATAAAREAAARIADRASVAPAKKAPAKKAPAKKAPAAKKATTTSASRVPAATPTARTAKTAKAAKTSLAKTSTAKTAKTSTSKTASAAPARRRAAGKRTGTARSAG</sequence>
<feature type="compositionally biased region" description="Low complexity" evidence="1">
    <location>
        <begin position="188"/>
        <end position="245"/>
    </location>
</feature>
<reference evidence="2 3" key="1">
    <citation type="submission" date="2020-07" db="EMBL/GenBank/DDBJ databases">
        <title>Sequencing the genomes of 1000 actinobacteria strains.</title>
        <authorList>
            <person name="Klenk H.-P."/>
        </authorList>
    </citation>
    <scope>NUCLEOTIDE SEQUENCE [LARGE SCALE GENOMIC DNA]</scope>
    <source>
        <strain evidence="2 3">DSM 100723</strain>
    </source>
</reference>
<gene>
    <name evidence="2" type="ORF">FHX74_002906</name>
</gene>
<feature type="region of interest" description="Disordered" evidence="1">
    <location>
        <begin position="127"/>
        <end position="262"/>
    </location>
</feature>
<organism evidence="2 3">
    <name type="scientific">Microlunatus kandeliicorticis</name>
    <dbReference type="NCBI Taxonomy" id="1759536"/>
    <lineage>
        <taxon>Bacteria</taxon>
        <taxon>Bacillati</taxon>
        <taxon>Actinomycetota</taxon>
        <taxon>Actinomycetes</taxon>
        <taxon>Propionibacteriales</taxon>
        <taxon>Propionibacteriaceae</taxon>
        <taxon>Microlunatus</taxon>
    </lineage>
</organism>
<comment type="caution">
    <text evidence="2">The sequence shown here is derived from an EMBL/GenBank/DDBJ whole genome shotgun (WGS) entry which is preliminary data.</text>
</comment>
<dbReference type="RefSeq" id="WP_182560849.1">
    <property type="nucleotide sequence ID" value="NZ_JACGWT010000004.1"/>
</dbReference>
<dbReference type="AlphaFoldDB" id="A0A7W3IU27"/>
<name>A0A7W3IU27_9ACTN</name>
<evidence type="ECO:0000256" key="1">
    <source>
        <dbReference type="SAM" id="MobiDB-lite"/>
    </source>
</evidence>
<protein>
    <submittedName>
        <fullName evidence="2">Polyhydroxyalkanoate synthesis regulator phasin</fullName>
    </submittedName>
</protein>
<dbReference type="Proteomes" id="UP000523079">
    <property type="component" value="Unassembled WGS sequence"/>
</dbReference>
<evidence type="ECO:0000313" key="2">
    <source>
        <dbReference type="EMBL" id="MBA8795278.1"/>
    </source>
</evidence>
<evidence type="ECO:0000313" key="3">
    <source>
        <dbReference type="Proteomes" id="UP000523079"/>
    </source>
</evidence>
<keyword evidence="3" id="KW-1185">Reference proteome</keyword>
<feature type="compositionally biased region" description="Low complexity" evidence="1">
    <location>
        <begin position="253"/>
        <end position="262"/>
    </location>
</feature>